<proteinExistence type="predicted"/>
<feature type="region of interest" description="Disordered" evidence="9">
    <location>
        <begin position="220"/>
        <end position="259"/>
    </location>
</feature>
<sequence length="684" mass="74599">MPNRETLETQIASVMEILAKTAVAEICKVVDSRCVEMRLEMRRRQKENEALRNKMNCLTSERASAREAVLGLVAPQRRTVGVQVDTEQAMPPESQGITRLSQDELKGKKAPGLFVKVEQGQKSTSQSTSQSPGEEFAVNFSVSEVDFPLWEMSGSGGPDPEPGESTFSARTCGSPSQPDPCIDPHTGVRVEADPRFSPSTLGKPDCNPLPAVPVAGIKREHKSQCGAASQSGKSETDGEDVGTAWHTRPPGTDGEKHTLAHMSCGQPQEQGQGGQGVDPGWGVGAALEERLYLCDRCGQGFSCYQQLHAHRAEHAGERGASGATHRGGDDKQPKCTDEEWNSEVERKLQLELQRLQDSFSTQDAEPVDQHTHLSHTQDAASPPAHTREPVGFGELQLELKAEQLEGEEEQNLHQGACDYRAEVDGHQGQMESQFELGTQREACGSRPLHPGLKHPGWYCLDSLKDGVFLSHWSEGMGAGEGVHQQRALTQRPPVIPQGLAPVLPRPRESAFSNGSCLVSAVPSHSRTFPSSSSSSFSSPYSSSSSSLVHCRVNAAATGATTAVMPPSPTQRLFRCPSCPKSFGRSTDLERHRRIHTGERPFGCGVCGKRFSLRCNLVTHERVHSGSKPFACRHCGKRFAQASNMKAHQRIHTGERPFRCPLCSRTFTQLSSLKTHQRLHSRAHC</sequence>
<protein>
    <recommendedName>
        <fullName evidence="10">C2H2-type domain-containing protein</fullName>
    </recommendedName>
</protein>
<feature type="region of interest" description="Disordered" evidence="9">
    <location>
        <begin position="359"/>
        <end position="389"/>
    </location>
</feature>
<dbReference type="SUPFAM" id="SSF57667">
    <property type="entry name" value="beta-beta-alpha zinc fingers"/>
    <property type="match status" value="3"/>
</dbReference>
<dbReference type="FunFam" id="3.30.160.60:FF:000446">
    <property type="entry name" value="Zinc finger protein"/>
    <property type="match status" value="1"/>
</dbReference>
<keyword evidence="6" id="KW-0539">Nucleus</keyword>
<evidence type="ECO:0000256" key="4">
    <source>
        <dbReference type="ARBA" id="ARBA00022771"/>
    </source>
</evidence>
<dbReference type="Proteomes" id="UP001591681">
    <property type="component" value="Unassembled WGS sequence"/>
</dbReference>
<reference evidence="11 12" key="1">
    <citation type="submission" date="2024-09" db="EMBL/GenBank/DDBJ databases">
        <title>A chromosome-level genome assembly of Gray's grenadier anchovy, Coilia grayii.</title>
        <authorList>
            <person name="Fu Z."/>
        </authorList>
    </citation>
    <scope>NUCLEOTIDE SEQUENCE [LARGE SCALE GENOMIC DNA]</scope>
    <source>
        <strain evidence="11">G4</strain>
        <tissue evidence="11">Muscle</tissue>
    </source>
</reference>
<keyword evidence="2" id="KW-0479">Metal-binding</keyword>
<gene>
    <name evidence="11" type="ORF">ACEWY4_006070</name>
</gene>
<dbReference type="PROSITE" id="PS00028">
    <property type="entry name" value="ZINC_FINGER_C2H2_1"/>
    <property type="match status" value="5"/>
</dbReference>
<dbReference type="FunFam" id="3.30.160.60:FF:000690">
    <property type="entry name" value="Zinc finger protein 354C"/>
    <property type="match status" value="1"/>
</dbReference>
<dbReference type="InterPro" id="IPR036236">
    <property type="entry name" value="Znf_C2H2_sf"/>
</dbReference>
<feature type="coiled-coil region" evidence="8">
    <location>
        <begin position="34"/>
        <end position="68"/>
    </location>
</feature>
<dbReference type="PANTHER" id="PTHR16515:SF66">
    <property type="entry name" value="C2H2-TYPE DOMAIN-CONTAINING PROTEIN"/>
    <property type="match status" value="1"/>
</dbReference>
<evidence type="ECO:0000256" key="9">
    <source>
        <dbReference type="SAM" id="MobiDB-lite"/>
    </source>
</evidence>
<dbReference type="FunFam" id="3.30.160.60:FF:002343">
    <property type="entry name" value="Zinc finger protein 33A"/>
    <property type="match status" value="1"/>
</dbReference>
<dbReference type="PROSITE" id="PS50157">
    <property type="entry name" value="ZINC_FINGER_C2H2_2"/>
    <property type="match status" value="5"/>
</dbReference>
<dbReference type="FunFam" id="3.30.160.60:FF:000072">
    <property type="entry name" value="zinc finger protein 143 isoform X1"/>
    <property type="match status" value="1"/>
</dbReference>
<dbReference type="AlphaFoldDB" id="A0ABD1KCM4"/>
<dbReference type="InterPro" id="IPR050331">
    <property type="entry name" value="Zinc_finger"/>
</dbReference>
<dbReference type="InterPro" id="IPR013087">
    <property type="entry name" value="Znf_C2H2_type"/>
</dbReference>
<dbReference type="GO" id="GO:0005634">
    <property type="term" value="C:nucleus"/>
    <property type="evidence" value="ECO:0007669"/>
    <property type="project" value="UniProtKB-SubCell"/>
</dbReference>
<dbReference type="Pfam" id="PF00096">
    <property type="entry name" value="zf-C2H2"/>
    <property type="match status" value="4"/>
</dbReference>
<keyword evidence="8" id="KW-0175">Coiled coil</keyword>
<evidence type="ECO:0000313" key="12">
    <source>
        <dbReference type="Proteomes" id="UP001591681"/>
    </source>
</evidence>
<feature type="region of interest" description="Disordered" evidence="9">
    <location>
        <begin position="315"/>
        <end position="342"/>
    </location>
</feature>
<evidence type="ECO:0000256" key="6">
    <source>
        <dbReference type="ARBA" id="ARBA00023242"/>
    </source>
</evidence>
<comment type="subcellular location">
    <subcellularLocation>
        <location evidence="1">Nucleus</location>
    </subcellularLocation>
</comment>
<feature type="domain" description="C2H2-type" evidence="10">
    <location>
        <begin position="629"/>
        <end position="656"/>
    </location>
</feature>
<evidence type="ECO:0000256" key="1">
    <source>
        <dbReference type="ARBA" id="ARBA00004123"/>
    </source>
</evidence>
<dbReference type="GO" id="GO:0008270">
    <property type="term" value="F:zinc ion binding"/>
    <property type="evidence" value="ECO:0007669"/>
    <property type="project" value="UniProtKB-KW"/>
</dbReference>
<dbReference type="EMBL" id="JBHFQA010000006">
    <property type="protein sequence ID" value="KAL2096863.1"/>
    <property type="molecule type" value="Genomic_DNA"/>
</dbReference>
<dbReference type="PANTHER" id="PTHR16515">
    <property type="entry name" value="PR DOMAIN ZINC FINGER PROTEIN"/>
    <property type="match status" value="1"/>
</dbReference>
<feature type="domain" description="C2H2-type" evidence="10">
    <location>
        <begin position="292"/>
        <end position="319"/>
    </location>
</feature>
<evidence type="ECO:0000259" key="10">
    <source>
        <dbReference type="PROSITE" id="PS50157"/>
    </source>
</evidence>
<keyword evidence="3" id="KW-0677">Repeat</keyword>
<feature type="region of interest" description="Disordered" evidence="9">
    <location>
        <begin position="151"/>
        <end position="179"/>
    </location>
</feature>
<feature type="domain" description="C2H2-type" evidence="10">
    <location>
        <begin position="573"/>
        <end position="600"/>
    </location>
</feature>
<keyword evidence="5" id="KW-0862">Zinc</keyword>
<feature type="compositionally biased region" description="Polar residues" evidence="9">
    <location>
        <begin position="166"/>
        <end position="176"/>
    </location>
</feature>
<evidence type="ECO:0000256" key="7">
    <source>
        <dbReference type="PROSITE-ProRule" id="PRU00042"/>
    </source>
</evidence>
<feature type="domain" description="C2H2-type" evidence="10">
    <location>
        <begin position="601"/>
        <end position="628"/>
    </location>
</feature>
<dbReference type="SMART" id="SM00355">
    <property type="entry name" value="ZnF_C2H2"/>
    <property type="match status" value="5"/>
</dbReference>
<evidence type="ECO:0000256" key="5">
    <source>
        <dbReference type="ARBA" id="ARBA00022833"/>
    </source>
</evidence>
<feature type="domain" description="C2H2-type" evidence="10">
    <location>
        <begin position="657"/>
        <end position="680"/>
    </location>
</feature>
<accession>A0ABD1KCM4</accession>
<feature type="compositionally biased region" description="Basic and acidic residues" evidence="9">
    <location>
        <begin position="326"/>
        <end position="342"/>
    </location>
</feature>
<name>A0ABD1KCM4_9TELE</name>
<dbReference type="Gene3D" id="3.30.160.60">
    <property type="entry name" value="Classic Zinc Finger"/>
    <property type="match status" value="4"/>
</dbReference>
<keyword evidence="4 7" id="KW-0863">Zinc-finger</keyword>
<evidence type="ECO:0000256" key="8">
    <source>
        <dbReference type="SAM" id="Coils"/>
    </source>
</evidence>
<evidence type="ECO:0000256" key="2">
    <source>
        <dbReference type="ARBA" id="ARBA00022723"/>
    </source>
</evidence>
<evidence type="ECO:0000256" key="3">
    <source>
        <dbReference type="ARBA" id="ARBA00022737"/>
    </source>
</evidence>
<organism evidence="11 12">
    <name type="scientific">Coilia grayii</name>
    <name type="common">Gray's grenadier anchovy</name>
    <dbReference type="NCBI Taxonomy" id="363190"/>
    <lineage>
        <taxon>Eukaryota</taxon>
        <taxon>Metazoa</taxon>
        <taxon>Chordata</taxon>
        <taxon>Craniata</taxon>
        <taxon>Vertebrata</taxon>
        <taxon>Euteleostomi</taxon>
        <taxon>Actinopterygii</taxon>
        <taxon>Neopterygii</taxon>
        <taxon>Teleostei</taxon>
        <taxon>Clupei</taxon>
        <taxon>Clupeiformes</taxon>
        <taxon>Clupeoidei</taxon>
        <taxon>Engraulidae</taxon>
        <taxon>Coilinae</taxon>
        <taxon>Coilia</taxon>
    </lineage>
</organism>
<comment type="caution">
    <text evidence="11">The sequence shown here is derived from an EMBL/GenBank/DDBJ whole genome shotgun (WGS) entry which is preliminary data.</text>
</comment>
<evidence type="ECO:0000313" key="11">
    <source>
        <dbReference type="EMBL" id="KAL2096863.1"/>
    </source>
</evidence>
<keyword evidence="12" id="KW-1185">Reference proteome</keyword>